<dbReference type="Pfam" id="PF00100">
    <property type="entry name" value="Zona_pellucida"/>
    <property type="match status" value="1"/>
</dbReference>
<feature type="compositionally biased region" description="Polar residues" evidence="2">
    <location>
        <begin position="41"/>
        <end position="60"/>
    </location>
</feature>
<organism evidence="5 6">
    <name type="scientific">Otolemur garnettii</name>
    <name type="common">Small-eared galago</name>
    <name type="synonym">Garnett's greater bushbaby</name>
    <dbReference type="NCBI Taxonomy" id="30611"/>
    <lineage>
        <taxon>Eukaryota</taxon>
        <taxon>Metazoa</taxon>
        <taxon>Chordata</taxon>
        <taxon>Craniata</taxon>
        <taxon>Vertebrata</taxon>
        <taxon>Euteleostomi</taxon>
        <taxon>Mammalia</taxon>
        <taxon>Eutheria</taxon>
        <taxon>Euarchontoglires</taxon>
        <taxon>Primates</taxon>
        <taxon>Strepsirrhini</taxon>
        <taxon>Lorisiformes</taxon>
        <taxon>Galagidae</taxon>
        <taxon>Otolemur</taxon>
    </lineage>
</organism>
<dbReference type="InterPro" id="IPR001507">
    <property type="entry name" value="ZP_dom"/>
</dbReference>
<dbReference type="InterPro" id="IPR055355">
    <property type="entry name" value="ZP-C"/>
</dbReference>
<dbReference type="SMART" id="SM00241">
    <property type="entry name" value="ZP"/>
    <property type="match status" value="1"/>
</dbReference>
<keyword evidence="1" id="KW-1015">Disulfide bond</keyword>
<keyword evidence="6" id="KW-1185">Reference proteome</keyword>
<keyword evidence="3" id="KW-0812">Transmembrane</keyword>
<feature type="compositionally biased region" description="Low complexity" evidence="2">
    <location>
        <begin position="1"/>
        <end position="14"/>
    </location>
</feature>
<sequence length="546" mass="58285">PQTSSSTGTTEKTTPIAGTQEENLNSTITTTSKGTTLSNSMQAGNAVHSSQAMTTTVSEKSAVTVSPRTLDKISKNVKEPSPMTMSTVIYTTLLTITTLGTTVLGTTVSGTQEGKTTGTLPPLTSAPMSQEHQSTATQIPSYPVESASSVATAAAQSPKTMAAHSTALTPSSSGTTKTSITGTSQAFPKHTQSSSPGTEACALDEYAESSGVCRCNKSYYTHSELSRESVSLHCLPQKIEVLLSNCFLETHHWILAKGAFSGCSSVSRIDQGLRVQVFTLKKKEGTCGLHLSTNNSHALYSLEVQLLHVLLGFIETTSSRLSFSCVYPLVVNVSQTQPYPVVTFPYSVIHVPGTGDTIIILGIFTDPQLSAPLENRTAPLGKPLFVVLRATSSDPDRFALVANEVFASTNISRMGAVKATYHFVNESCPVSNRLLQGLRANGDSLEVTLAFNLFRFLTSDTLYLHGRVTLCDKRAGQPCQPTCPKNPPGREQAWQIRASESLERGDSWVVFGPIRISESNASSSRSSAAGTWIAVFLLMLIGWILG</sequence>
<feature type="region of interest" description="Disordered" evidence="2">
    <location>
        <begin position="153"/>
        <end position="196"/>
    </location>
</feature>
<dbReference type="InterPro" id="IPR042235">
    <property type="entry name" value="ZP-C_dom"/>
</dbReference>
<feature type="domain" description="ZP" evidence="4">
    <location>
        <begin position="233"/>
        <end position="486"/>
    </location>
</feature>
<dbReference type="PANTHER" id="PTHR47130:SF3">
    <property type="entry name" value="ZONA PELLUCIDA PROTEIN"/>
    <property type="match status" value="1"/>
</dbReference>
<evidence type="ECO:0000313" key="5">
    <source>
        <dbReference type="Ensembl" id="ENSOGAP00000018755.1"/>
    </source>
</evidence>
<reference evidence="5" key="3">
    <citation type="submission" date="2025-09" db="UniProtKB">
        <authorList>
            <consortium name="Ensembl"/>
        </authorList>
    </citation>
    <scope>IDENTIFICATION</scope>
</reference>
<dbReference type="Ensembl" id="ENSOGAT00000034922.1">
    <property type="protein sequence ID" value="ENSOGAP00000018755.1"/>
    <property type="gene ID" value="ENSOGAG00000028233.1"/>
</dbReference>
<reference evidence="5" key="2">
    <citation type="submission" date="2025-08" db="UniProtKB">
        <authorList>
            <consortium name="Ensembl"/>
        </authorList>
    </citation>
    <scope>IDENTIFICATION</scope>
</reference>
<dbReference type="eggNOG" id="ENOG502SQTI">
    <property type="taxonomic scope" value="Eukaryota"/>
</dbReference>
<dbReference type="Gene3D" id="2.60.40.4100">
    <property type="entry name" value="Zona pellucida, ZP-C domain"/>
    <property type="match status" value="1"/>
</dbReference>
<accession>H0XRL3</accession>
<proteinExistence type="predicted"/>
<feature type="compositionally biased region" description="Low complexity" evidence="2">
    <location>
        <begin position="171"/>
        <end position="184"/>
    </location>
</feature>
<feature type="transmembrane region" description="Helical" evidence="3">
    <location>
        <begin position="527"/>
        <end position="545"/>
    </location>
</feature>
<keyword evidence="3" id="KW-1133">Transmembrane helix</keyword>
<evidence type="ECO:0000256" key="2">
    <source>
        <dbReference type="SAM" id="MobiDB-lite"/>
    </source>
</evidence>
<dbReference type="PANTHER" id="PTHR47130">
    <property type="entry name" value="SI:DKEY-19B23.11-RELATED"/>
    <property type="match status" value="1"/>
</dbReference>
<evidence type="ECO:0000256" key="1">
    <source>
        <dbReference type="ARBA" id="ARBA00023157"/>
    </source>
</evidence>
<dbReference type="HOGENOM" id="CLU_025500_0_0_1"/>
<keyword evidence="3" id="KW-0472">Membrane</keyword>
<feature type="compositionally biased region" description="Polar residues" evidence="2">
    <location>
        <begin position="16"/>
        <end position="25"/>
    </location>
</feature>
<dbReference type="OMA" id="YHFVKES"/>
<dbReference type="Proteomes" id="UP000005225">
    <property type="component" value="Unassembled WGS sequence"/>
</dbReference>
<feature type="compositionally biased region" description="Polar residues" evidence="2">
    <location>
        <begin position="126"/>
        <end position="136"/>
    </location>
</feature>
<dbReference type="EMBL" id="AAQR03155678">
    <property type="status" value="NOT_ANNOTATED_CDS"/>
    <property type="molecule type" value="Genomic_DNA"/>
</dbReference>
<dbReference type="EMBL" id="AAQR03155676">
    <property type="status" value="NOT_ANNOTATED_CDS"/>
    <property type="molecule type" value="Genomic_DNA"/>
</dbReference>
<dbReference type="InParanoid" id="H0XRL3"/>
<dbReference type="PROSITE" id="PS51034">
    <property type="entry name" value="ZP_2"/>
    <property type="match status" value="1"/>
</dbReference>
<dbReference type="Gene3D" id="2.60.40.3210">
    <property type="entry name" value="Zona pellucida, ZP-N domain"/>
    <property type="match status" value="1"/>
</dbReference>
<dbReference type="AlphaFoldDB" id="H0XRL3"/>
<dbReference type="GeneTree" id="ENSGT00720000109135"/>
<feature type="region of interest" description="Disordered" evidence="2">
    <location>
        <begin position="1"/>
        <end position="60"/>
    </location>
</feature>
<evidence type="ECO:0000259" key="4">
    <source>
        <dbReference type="PROSITE" id="PS51034"/>
    </source>
</evidence>
<reference evidence="6" key="1">
    <citation type="submission" date="2011-03" db="EMBL/GenBank/DDBJ databases">
        <title>Version 3 of the genome sequence of Otolemur garnettii (Bushbaby).</title>
        <authorList>
            <consortium name="The Broad Institute Genome Sequencing Platform"/>
            <person name="Di Palma F."/>
            <person name="Johnson J."/>
            <person name="Lander E.S."/>
            <person name="Lindblad-Toh K."/>
            <person name="Jaffe D.B."/>
            <person name="Gnerre S."/>
            <person name="MacCallum I."/>
            <person name="Przybylski D."/>
            <person name="Ribeiro F.J."/>
            <person name="Burton J.N."/>
            <person name="Walker B.J."/>
            <person name="Sharpe T."/>
            <person name="Hall G."/>
        </authorList>
    </citation>
    <scope>NUCLEOTIDE SEQUENCE [LARGE SCALE GENOMIC DNA]</scope>
</reference>
<feature type="compositionally biased region" description="Low complexity" evidence="2">
    <location>
        <begin position="26"/>
        <end position="40"/>
    </location>
</feature>
<evidence type="ECO:0000256" key="3">
    <source>
        <dbReference type="SAM" id="Phobius"/>
    </source>
</evidence>
<evidence type="ECO:0000313" key="6">
    <source>
        <dbReference type="Proteomes" id="UP000005225"/>
    </source>
</evidence>
<protein>
    <recommendedName>
        <fullName evidence="4">ZP domain-containing protein</fullName>
    </recommendedName>
</protein>
<name>H0XRL3_OTOGA</name>
<dbReference type="EMBL" id="AAQR03155677">
    <property type="status" value="NOT_ANNOTATED_CDS"/>
    <property type="molecule type" value="Genomic_DNA"/>
</dbReference>
<feature type="region of interest" description="Disordered" evidence="2">
    <location>
        <begin position="107"/>
        <end position="136"/>
    </location>
</feature>